<dbReference type="GO" id="GO:0070813">
    <property type="term" value="P:hydrogen sulfide metabolic process"/>
    <property type="evidence" value="ECO:0007669"/>
    <property type="project" value="TreeGrafter"/>
</dbReference>
<feature type="compositionally biased region" description="Basic and acidic residues" evidence="1">
    <location>
        <begin position="47"/>
        <end position="57"/>
    </location>
</feature>
<name>A0A3M7EZF4_HORWE</name>
<comment type="caution">
    <text evidence="3">The sequence shown here is derived from an EMBL/GenBank/DDBJ whole genome shotgun (WGS) entry which is preliminary data.</text>
</comment>
<evidence type="ECO:0000259" key="2">
    <source>
        <dbReference type="SMART" id="SM00849"/>
    </source>
</evidence>
<organism evidence="3 4">
    <name type="scientific">Hortaea werneckii</name>
    <name type="common">Black yeast</name>
    <name type="synonym">Cladosporium werneckii</name>
    <dbReference type="NCBI Taxonomy" id="91943"/>
    <lineage>
        <taxon>Eukaryota</taxon>
        <taxon>Fungi</taxon>
        <taxon>Dikarya</taxon>
        <taxon>Ascomycota</taxon>
        <taxon>Pezizomycotina</taxon>
        <taxon>Dothideomycetes</taxon>
        <taxon>Dothideomycetidae</taxon>
        <taxon>Mycosphaerellales</taxon>
        <taxon>Teratosphaeriaceae</taxon>
        <taxon>Hortaea</taxon>
    </lineage>
</organism>
<dbReference type="AlphaFoldDB" id="A0A3M7EZF4"/>
<dbReference type="InterPro" id="IPR001279">
    <property type="entry name" value="Metallo-B-lactamas"/>
</dbReference>
<dbReference type="PANTHER" id="PTHR43084">
    <property type="entry name" value="PERSULFIDE DIOXYGENASE ETHE1"/>
    <property type="match status" value="1"/>
</dbReference>
<dbReference type="PANTHER" id="PTHR43084:SF1">
    <property type="entry name" value="PERSULFIDE DIOXYGENASE ETHE1, MITOCHONDRIAL"/>
    <property type="match status" value="1"/>
</dbReference>
<dbReference type="InterPro" id="IPR051682">
    <property type="entry name" value="Mito_Persulfide_Diox"/>
</dbReference>
<protein>
    <recommendedName>
        <fullName evidence="2">Metallo-beta-lactamase domain-containing protein</fullName>
    </recommendedName>
</protein>
<evidence type="ECO:0000313" key="4">
    <source>
        <dbReference type="Proteomes" id="UP000269539"/>
    </source>
</evidence>
<feature type="region of interest" description="Disordered" evidence="1">
    <location>
        <begin position="1"/>
        <end position="66"/>
    </location>
</feature>
<dbReference type="SMART" id="SM00849">
    <property type="entry name" value="Lactamase_B"/>
    <property type="match status" value="1"/>
</dbReference>
<evidence type="ECO:0000313" key="3">
    <source>
        <dbReference type="EMBL" id="RMY81883.1"/>
    </source>
</evidence>
<reference evidence="3 4" key="1">
    <citation type="journal article" date="2018" name="BMC Genomics">
        <title>Genomic evidence for intraspecific hybridization in a clonal and extremely halotolerant yeast.</title>
        <authorList>
            <person name="Gostincar C."/>
            <person name="Stajich J.E."/>
            <person name="Zupancic J."/>
            <person name="Zalar P."/>
            <person name="Gunde-Cimerman N."/>
        </authorList>
    </citation>
    <scope>NUCLEOTIDE SEQUENCE [LARGE SCALE GENOMIC DNA]</scope>
    <source>
        <strain evidence="3 4">EXF-10513</strain>
    </source>
</reference>
<feature type="compositionally biased region" description="Basic residues" evidence="1">
    <location>
        <begin position="20"/>
        <end position="30"/>
    </location>
</feature>
<dbReference type="InterPro" id="IPR036866">
    <property type="entry name" value="RibonucZ/Hydroxyglut_hydro"/>
</dbReference>
<dbReference type="Gene3D" id="3.60.15.10">
    <property type="entry name" value="Ribonuclease Z/Hydroxyacylglutathione hydrolase-like"/>
    <property type="match status" value="1"/>
</dbReference>
<dbReference type="GO" id="GO:0006749">
    <property type="term" value="P:glutathione metabolic process"/>
    <property type="evidence" value="ECO:0007669"/>
    <property type="project" value="TreeGrafter"/>
</dbReference>
<dbReference type="Proteomes" id="UP000269539">
    <property type="component" value="Unassembled WGS sequence"/>
</dbReference>
<gene>
    <name evidence="3" type="ORF">D0864_08185</name>
</gene>
<proteinExistence type="predicted"/>
<dbReference type="GO" id="GO:0050313">
    <property type="term" value="F:sulfur dioxygenase activity"/>
    <property type="evidence" value="ECO:0007669"/>
    <property type="project" value="TreeGrafter"/>
</dbReference>
<evidence type="ECO:0000256" key="1">
    <source>
        <dbReference type="SAM" id="MobiDB-lite"/>
    </source>
</evidence>
<feature type="domain" description="Metallo-beta-lactamase" evidence="2">
    <location>
        <begin position="92"/>
        <end position="285"/>
    </location>
</feature>
<dbReference type="EMBL" id="QWIO01000923">
    <property type="protein sequence ID" value="RMY81883.1"/>
    <property type="molecule type" value="Genomic_DNA"/>
</dbReference>
<accession>A0A3M7EZF4</accession>
<sequence length="323" mass="36080">MTNDGESDRKRLSIQSLTKVMRKRHQRRKSQAVSDDTKISLQPEPEPEQKEKTKTENCAEGQSPSDINETEELRTVHSTNAVVHTFHGKLSGATSYLVADKDTGRAVVIDPFLNSSGPGISSTAADDILTAVRENHYHVDRILETQGPTTGRSAVWYLRSQLQQHQGEAPRTCAGKSFAGIQRMFERKYAGTQTLQVSGNIEPDFKDGQLFELGSLGVQVLLLPARDPEHTAFVIDSNVFIGDALLAASPEEMRASGGTQLVDRAFSSVKRLLSLPPTTRIYCSQELQLFCLKKPWVSVREIRGRFDDPERNELWFERNRALV</sequence>
<dbReference type="SUPFAM" id="SSF56281">
    <property type="entry name" value="Metallo-hydrolase/oxidoreductase"/>
    <property type="match status" value="1"/>
</dbReference>
<feature type="compositionally biased region" description="Basic and acidic residues" evidence="1">
    <location>
        <begin position="1"/>
        <end position="11"/>
    </location>
</feature>